<feature type="non-terminal residue" evidence="1">
    <location>
        <position position="1"/>
    </location>
</feature>
<evidence type="ECO:0000313" key="2">
    <source>
        <dbReference type="Proteomes" id="UP000316079"/>
    </source>
</evidence>
<reference evidence="1 2" key="1">
    <citation type="journal article" date="2019" name="Sci. Data">
        <title>Hybrid genome assembly and annotation of Danionella translucida.</title>
        <authorList>
            <person name="Kadobianskyi M."/>
            <person name="Schulze L."/>
            <person name="Schuelke M."/>
            <person name="Judkewitz B."/>
        </authorList>
    </citation>
    <scope>NUCLEOTIDE SEQUENCE [LARGE SCALE GENOMIC DNA]</scope>
    <source>
        <strain evidence="1 2">Bolton</strain>
    </source>
</reference>
<sequence length="53" mass="6403">PKLDLTDCEGELCKLRLLTWTMQNLSSYVLYEFYPSFHRSLCSVSIRFQWREV</sequence>
<keyword evidence="2" id="KW-1185">Reference proteome</keyword>
<gene>
    <name evidence="1" type="ORF">DNTS_004836</name>
</gene>
<dbReference type="Proteomes" id="UP000316079">
    <property type="component" value="Unassembled WGS sequence"/>
</dbReference>
<protein>
    <submittedName>
        <fullName evidence="1">Uncharacterized protein</fullName>
    </submittedName>
</protein>
<proteinExistence type="predicted"/>
<organism evidence="1 2">
    <name type="scientific">Danionella cerebrum</name>
    <dbReference type="NCBI Taxonomy" id="2873325"/>
    <lineage>
        <taxon>Eukaryota</taxon>
        <taxon>Metazoa</taxon>
        <taxon>Chordata</taxon>
        <taxon>Craniata</taxon>
        <taxon>Vertebrata</taxon>
        <taxon>Euteleostomi</taxon>
        <taxon>Actinopterygii</taxon>
        <taxon>Neopterygii</taxon>
        <taxon>Teleostei</taxon>
        <taxon>Ostariophysi</taxon>
        <taxon>Cypriniformes</taxon>
        <taxon>Danionidae</taxon>
        <taxon>Danioninae</taxon>
        <taxon>Danionella</taxon>
    </lineage>
</organism>
<accession>A0A553R021</accession>
<comment type="caution">
    <text evidence="1">The sequence shown here is derived from an EMBL/GenBank/DDBJ whole genome shotgun (WGS) entry which is preliminary data.</text>
</comment>
<dbReference type="EMBL" id="SRMA01025366">
    <property type="protein sequence ID" value="TRY95426.1"/>
    <property type="molecule type" value="Genomic_DNA"/>
</dbReference>
<dbReference type="AlphaFoldDB" id="A0A553R021"/>
<name>A0A553R021_9TELE</name>
<evidence type="ECO:0000313" key="1">
    <source>
        <dbReference type="EMBL" id="TRY95426.1"/>
    </source>
</evidence>